<name>A0A5N5WKI8_9EURO</name>
<gene>
    <name evidence="1" type="ORF">BDV29DRAFT_183465</name>
</gene>
<keyword evidence="2" id="KW-1185">Reference proteome</keyword>
<sequence>MAESNKIETGISTLRTTLDRFGGIFEEVAYLEYDELDLEGTLNYGIDEGCQSSLQPTLFKE</sequence>
<accession>A0A5N5WKI8</accession>
<proteinExistence type="predicted"/>
<evidence type="ECO:0000313" key="1">
    <source>
        <dbReference type="EMBL" id="KAB8069066.1"/>
    </source>
</evidence>
<dbReference type="EMBL" id="ML732358">
    <property type="protein sequence ID" value="KAB8069066.1"/>
    <property type="molecule type" value="Genomic_DNA"/>
</dbReference>
<protein>
    <submittedName>
        <fullName evidence="1">Uncharacterized protein</fullName>
    </submittedName>
</protein>
<dbReference type="AlphaFoldDB" id="A0A5N5WKI8"/>
<evidence type="ECO:0000313" key="2">
    <source>
        <dbReference type="Proteomes" id="UP000326565"/>
    </source>
</evidence>
<reference evidence="1 2" key="1">
    <citation type="submission" date="2019-04" db="EMBL/GenBank/DDBJ databases">
        <title>Friends and foes A comparative genomics study of 23 Aspergillus species from section Flavi.</title>
        <authorList>
            <consortium name="DOE Joint Genome Institute"/>
            <person name="Kjaerbolling I."/>
            <person name="Vesth T."/>
            <person name="Frisvad J.C."/>
            <person name="Nybo J.L."/>
            <person name="Theobald S."/>
            <person name="Kildgaard S."/>
            <person name="Isbrandt T."/>
            <person name="Kuo A."/>
            <person name="Sato A."/>
            <person name="Lyhne E.K."/>
            <person name="Kogle M.E."/>
            <person name="Wiebenga A."/>
            <person name="Kun R.S."/>
            <person name="Lubbers R.J."/>
            <person name="Makela M.R."/>
            <person name="Barry K."/>
            <person name="Chovatia M."/>
            <person name="Clum A."/>
            <person name="Daum C."/>
            <person name="Haridas S."/>
            <person name="He G."/>
            <person name="LaButti K."/>
            <person name="Lipzen A."/>
            <person name="Mondo S."/>
            <person name="Riley R."/>
            <person name="Salamov A."/>
            <person name="Simmons B.A."/>
            <person name="Magnuson J.K."/>
            <person name="Henrissat B."/>
            <person name="Mortensen U.H."/>
            <person name="Larsen T.O."/>
            <person name="Devries R.P."/>
            <person name="Grigoriev I.V."/>
            <person name="Machida M."/>
            <person name="Baker S.E."/>
            <person name="Andersen M.R."/>
        </authorList>
    </citation>
    <scope>NUCLEOTIDE SEQUENCE [LARGE SCALE GENOMIC DNA]</scope>
    <source>
        <strain evidence="1 2">CBS 151.66</strain>
    </source>
</reference>
<organism evidence="1 2">
    <name type="scientific">Aspergillus leporis</name>
    <dbReference type="NCBI Taxonomy" id="41062"/>
    <lineage>
        <taxon>Eukaryota</taxon>
        <taxon>Fungi</taxon>
        <taxon>Dikarya</taxon>
        <taxon>Ascomycota</taxon>
        <taxon>Pezizomycotina</taxon>
        <taxon>Eurotiomycetes</taxon>
        <taxon>Eurotiomycetidae</taxon>
        <taxon>Eurotiales</taxon>
        <taxon>Aspergillaceae</taxon>
        <taxon>Aspergillus</taxon>
        <taxon>Aspergillus subgen. Circumdati</taxon>
    </lineage>
</organism>
<dbReference type="Proteomes" id="UP000326565">
    <property type="component" value="Unassembled WGS sequence"/>
</dbReference>